<dbReference type="PANTHER" id="PTHR43080">
    <property type="entry name" value="CBS DOMAIN-CONTAINING PROTEIN CBSX3, MITOCHONDRIAL"/>
    <property type="match status" value="1"/>
</dbReference>
<sequence>MVLWPRVGTDVLSCLGVVADEFEFLSKRSVRGEFRLLCHDAEACEVRAGSGRTLSGSVLQHVRVGGSALGFGIQTRRESGQIETRESLVEHRFESTTIADVLKDKGQKADGSWLWCSVEDTVYDAVKSMTANNVEALLVVKSGTEKMLAGIITERGLSSPQPFLQRQLAMYALISLMKSRHELGVGRMVKLMEMIVLYYDDPYLLFMQNKLITVSPDTKVLRAMELMTDNRIRHIPVVEDKKMKGMVSIGDVVRAVLDEHREELQSLNSYIQGGY</sequence>
<reference evidence="5" key="3">
    <citation type="submission" date="2020-12" db="UniProtKB">
        <authorList>
            <consortium name="EnsemblPlants"/>
        </authorList>
    </citation>
    <scope>IDENTIFICATION</scope>
</reference>
<keyword evidence="1 2" id="KW-0129">CBS domain</keyword>
<dbReference type="Pfam" id="PF00571">
    <property type="entry name" value="CBS"/>
    <property type="match status" value="2"/>
</dbReference>
<dbReference type="InterPro" id="IPR000644">
    <property type="entry name" value="CBS_dom"/>
</dbReference>
<evidence type="ECO:0000256" key="2">
    <source>
        <dbReference type="PROSITE-ProRule" id="PRU00703"/>
    </source>
</evidence>
<dbReference type="SMART" id="SM00116">
    <property type="entry name" value="CBS"/>
    <property type="match status" value="2"/>
</dbReference>
<dbReference type="EMBL" id="ABEU02000025">
    <property type="protein sequence ID" value="PNR27719.1"/>
    <property type="molecule type" value="Genomic_DNA"/>
</dbReference>
<dbReference type="EnsemblPlants" id="Pp3c25_12010V3.1">
    <property type="protein sequence ID" value="Pp3c25_12010V3.1"/>
    <property type="gene ID" value="Pp3c25_12010"/>
</dbReference>
<proteinExistence type="predicted"/>
<dbReference type="Gramene" id="Pp3c25_12010V3.1">
    <property type="protein sequence ID" value="Pp3c25_12010V3.1"/>
    <property type="gene ID" value="Pp3c25_12010"/>
</dbReference>
<dbReference type="InterPro" id="IPR051257">
    <property type="entry name" value="Diverse_CBS-Domain"/>
</dbReference>
<dbReference type="InParanoid" id="A0A2K1IEL8"/>
<dbReference type="Proteomes" id="UP000006727">
    <property type="component" value="Chromosome 25"/>
</dbReference>
<dbReference type="PANTHER" id="PTHR43080:SF2">
    <property type="entry name" value="CBS DOMAIN-CONTAINING PROTEIN"/>
    <property type="match status" value="1"/>
</dbReference>
<evidence type="ECO:0000313" key="6">
    <source>
        <dbReference type="Proteomes" id="UP000006727"/>
    </source>
</evidence>
<dbReference type="EnsemblPlants" id="Pp3c25_12010V3.2">
    <property type="protein sequence ID" value="Pp3c25_12010V3.2"/>
    <property type="gene ID" value="Pp3c25_12010"/>
</dbReference>
<evidence type="ECO:0000313" key="4">
    <source>
        <dbReference type="EMBL" id="PNR27719.1"/>
    </source>
</evidence>
<reference evidence="4 6" key="2">
    <citation type="journal article" date="2018" name="Plant J.">
        <title>The Physcomitrella patens chromosome-scale assembly reveals moss genome structure and evolution.</title>
        <authorList>
            <person name="Lang D."/>
            <person name="Ullrich K.K."/>
            <person name="Murat F."/>
            <person name="Fuchs J."/>
            <person name="Jenkins J."/>
            <person name="Haas F.B."/>
            <person name="Piednoel M."/>
            <person name="Gundlach H."/>
            <person name="Van Bel M."/>
            <person name="Meyberg R."/>
            <person name="Vives C."/>
            <person name="Morata J."/>
            <person name="Symeonidi A."/>
            <person name="Hiss M."/>
            <person name="Muchero W."/>
            <person name="Kamisugi Y."/>
            <person name="Saleh O."/>
            <person name="Blanc G."/>
            <person name="Decker E.L."/>
            <person name="van Gessel N."/>
            <person name="Grimwood J."/>
            <person name="Hayes R.D."/>
            <person name="Graham S.W."/>
            <person name="Gunter L.E."/>
            <person name="McDaniel S.F."/>
            <person name="Hoernstein S.N.W."/>
            <person name="Larsson A."/>
            <person name="Li F.W."/>
            <person name="Perroud P.F."/>
            <person name="Phillips J."/>
            <person name="Ranjan P."/>
            <person name="Rokshar D.S."/>
            <person name="Rothfels C.J."/>
            <person name="Schneider L."/>
            <person name="Shu S."/>
            <person name="Stevenson D.W."/>
            <person name="Thummler F."/>
            <person name="Tillich M."/>
            <person name="Villarreal Aguilar J.C."/>
            <person name="Widiez T."/>
            <person name="Wong G.K."/>
            <person name="Wymore A."/>
            <person name="Zhang Y."/>
            <person name="Zimmer A.D."/>
            <person name="Quatrano R.S."/>
            <person name="Mayer K.F.X."/>
            <person name="Goodstein D."/>
            <person name="Casacuberta J.M."/>
            <person name="Vandepoele K."/>
            <person name="Reski R."/>
            <person name="Cuming A.C."/>
            <person name="Tuskan G.A."/>
            <person name="Maumus F."/>
            <person name="Salse J."/>
            <person name="Schmutz J."/>
            <person name="Rensing S.A."/>
        </authorList>
    </citation>
    <scope>NUCLEOTIDE SEQUENCE [LARGE SCALE GENOMIC DNA]</scope>
    <source>
        <strain evidence="5 6">cv. Gransden 2004</strain>
    </source>
</reference>
<gene>
    <name evidence="4" type="ORF">PHYPA_029871</name>
</gene>
<protein>
    <recommendedName>
        <fullName evidence="3">CBS domain-containing protein</fullName>
    </recommendedName>
</protein>
<evidence type="ECO:0000259" key="3">
    <source>
        <dbReference type="PROSITE" id="PS51371"/>
    </source>
</evidence>
<evidence type="ECO:0000313" key="5">
    <source>
        <dbReference type="EnsemblPlants" id="Pp3c25_12010V3.1"/>
    </source>
</evidence>
<name>A0A2K1IEL8_PHYPA</name>
<dbReference type="STRING" id="3218.A0A2K1IEL8"/>
<dbReference type="Gramene" id="Pp3c25_12010V3.2">
    <property type="protein sequence ID" value="Pp3c25_12010V3.2"/>
    <property type="gene ID" value="Pp3c25_12010"/>
</dbReference>
<accession>A0A2K1IEL8</accession>
<evidence type="ECO:0000256" key="1">
    <source>
        <dbReference type="ARBA" id="ARBA00023122"/>
    </source>
</evidence>
<dbReference type="PROSITE" id="PS51371">
    <property type="entry name" value="CBS"/>
    <property type="match status" value="1"/>
</dbReference>
<organism evidence="4">
    <name type="scientific">Physcomitrium patens</name>
    <name type="common">Spreading-leaved earth moss</name>
    <name type="synonym">Physcomitrella patens</name>
    <dbReference type="NCBI Taxonomy" id="3218"/>
    <lineage>
        <taxon>Eukaryota</taxon>
        <taxon>Viridiplantae</taxon>
        <taxon>Streptophyta</taxon>
        <taxon>Embryophyta</taxon>
        <taxon>Bryophyta</taxon>
        <taxon>Bryophytina</taxon>
        <taxon>Bryopsida</taxon>
        <taxon>Funariidae</taxon>
        <taxon>Funariales</taxon>
        <taxon>Funariaceae</taxon>
        <taxon>Physcomitrium</taxon>
    </lineage>
</organism>
<dbReference type="SUPFAM" id="SSF54631">
    <property type="entry name" value="CBS-domain pair"/>
    <property type="match status" value="1"/>
</dbReference>
<dbReference type="AlphaFoldDB" id="A0A2K1IEL8"/>
<keyword evidence="6" id="KW-1185">Reference proteome</keyword>
<reference evidence="4 6" key="1">
    <citation type="journal article" date="2008" name="Science">
        <title>The Physcomitrella genome reveals evolutionary insights into the conquest of land by plants.</title>
        <authorList>
            <person name="Rensing S."/>
            <person name="Lang D."/>
            <person name="Zimmer A."/>
            <person name="Terry A."/>
            <person name="Salamov A."/>
            <person name="Shapiro H."/>
            <person name="Nishiyama T."/>
            <person name="Perroud P.-F."/>
            <person name="Lindquist E."/>
            <person name="Kamisugi Y."/>
            <person name="Tanahashi T."/>
            <person name="Sakakibara K."/>
            <person name="Fujita T."/>
            <person name="Oishi K."/>
            <person name="Shin-I T."/>
            <person name="Kuroki Y."/>
            <person name="Toyoda A."/>
            <person name="Suzuki Y."/>
            <person name="Hashimoto A."/>
            <person name="Yamaguchi K."/>
            <person name="Sugano A."/>
            <person name="Kohara Y."/>
            <person name="Fujiyama A."/>
            <person name="Anterola A."/>
            <person name="Aoki S."/>
            <person name="Ashton N."/>
            <person name="Barbazuk W.B."/>
            <person name="Barker E."/>
            <person name="Bennetzen J."/>
            <person name="Bezanilla M."/>
            <person name="Blankenship R."/>
            <person name="Cho S.H."/>
            <person name="Dutcher S."/>
            <person name="Estelle M."/>
            <person name="Fawcett J.A."/>
            <person name="Gundlach H."/>
            <person name="Hanada K."/>
            <person name="Heyl A."/>
            <person name="Hicks K.A."/>
            <person name="Hugh J."/>
            <person name="Lohr M."/>
            <person name="Mayer K."/>
            <person name="Melkozernov A."/>
            <person name="Murata T."/>
            <person name="Nelson D."/>
            <person name="Pils B."/>
            <person name="Prigge M."/>
            <person name="Reiss B."/>
            <person name="Renner T."/>
            <person name="Rombauts S."/>
            <person name="Rushton P."/>
            <person name="Sanderfoot A."/>
            <person name="Schween G."/>
            <person name="Shiu S.-H."/>
            <person name="Stueber K."/>
            <person name="Theodoulou F.L."/>
            <person name="Tu H."/>
            <person name="Van de Peer Y."/>
            <person name="Verrier P.J."/>
            <person name="Waters E."/>
            <person name="Wood A."/>
            <person name="Yang L."/>
            <person name="Cove D."/>
            <person name="Cuming A."/>
            <person name="Hasebe M."/>
            <person name="Lucas S."/>
            <person name="Mishler D.B."/>
            <person name="Reski R."/>
            <person name="Grigoriev I."/>
            <person name="Quatrano R.S."/>
            <person name="Boore J.L."/>
        </authorList>
    </citation>
    <scope>NUCLEOTIDE SEQUENCE [LARGE SCALE GENOMIC DNA]</scope>
    <source>
        <strain evidence="5 6">cv. Gransden 2004</strain>
    </source>
</reference>
<dbReference type="Gene3D" id="3.10.580.10">
    <property type="entry name" value="CBS-domain"/>
    <property type="match status" value="1"/>
</dbReference>
<dbReference type="PaxDb" id="3218-PP1S57_74V6.1"/>
<feature type="domain" description="CBS" evidence="3">
    <location>
        <begin position="207"/>
        <end position="263"/>
    </location>
</feature>
<dbReference type="InterPro" id="IPR046342">
    <property type="entry name" value="CBS_dom_sf"/>
</dbReference>